<evidence type="ECO:0000313" key="2">
    <source>
        <dbReference type="EMBL" id="AOM83829.1"/>
    </source>
</evidence>
<reference evidence="2 3" key="1">
    <citation type="submission" date="2015-08" db="EMBL/GenBank/DDBJ databases">
        <title>The complete genome sequence of Bacillus beveridgei MLTeJB.</title>
        <authorList>
            <person name="Hanson T.E."/>
            <person name="Mesa C."/>
            <person name="Basesman S.M."/>
            <person name="Oremland R.S."/>
        </authorList>
    </citation>
    <scope>NUCLEOTIDE SEQUENCE [LARGE SCALE GENOMIC DNA]</scope>
    <source>
        <strain evidence="2 3">MLTeJB</strain>
    </source>
</reference>
<keyword evidence="1" id="KW-0812">Transmembrane</keyword>
<dbReference type="KEGG" id="bbev:BBEV_2489"/>
<feature type="transmembrane region" description="Helical" evidence="1">
    <location>
        <begin position="35"/>
        <end position="54"/>
    </location>
</feature>
<evidence type="ECO:0000313" key="3">
    <source>
        <dbReference type="Proteomes" id="UP000094463"/>
    </source>
</evidence>
<dbReference type="AlphaFoldDB" id="A0A1D7QXU8"/>
<protein>
    <submittedName>
        <fullName evidence="2">Uncharacterized protein</fullName>
    </submittedName>
</protein>
<accession>A0A1D7QXU8</accession>
<dbReference type="Proteomes" id="UP000094463">
    <property type="component" value="Chromosome"/>
</dbReference>
<keyword evidence="3" id="KW-1185">Reference proteome</keyword>
<feature type="transmembrane region" description="Helical" evidence="1">
    <location>
        <begin position="66"/>
        <end position="88"/>
    </location>
</feature>
<gene>
    <name evidence="2" type="ORF">BBEV_2489</name>
</gene>
<dbReference type="OrthoDB" id="2932346at2"/>
<dbReference type="EMBL" id="CP012502">
    <property type="protein sequence ID" value="AOM83829.1"/>
    <property type="molecule type" value="Genomic_DNA"/>
</dbReference>
<name>A0A1D7QXU8_9BACI</name>
<evidence type="ECO:0000256" key="1">
    <source>
        <dbReference type="SAM" id="Phobius"/>
    </source>
</evidence>
<feature type="transmembrane region" description="Helical" evidence="1">
    <location>
        <begin position="6"/>
        <end position="23"/>
    </location>
</feature>
<keyword evidence="1" id="KW-0472">Membrane</keyword>
<sequence>MLLFSIGFIAFLVVLNTVIIRISRGDRWKRILSGAVLLVIAPLSFILSITLLPSTGAFSESGSAEIATLMTTTTLVVNGMIHIVKGILTNE</sequence>
<proteinExistence type="predicted"/>
<dbReference type="STRING" id="632773.BBEV_2489"/>
<keyword evidence="1" id="KW-1133">Transmembrane helix</keyword>
<dbReference type="RefSeq" id="WP_069365770.1">
    <property type="nucleotide sequence ID" value="NZ_CP012502.1"/>
</dbReference>
<organism evidence="2 3">
    <name type="scientific">Salisediminibacterium beveridgei</name>
    <dbReference type="NCBI Taxonomy" id="632773"/>
    <lineage>
        <taxon>Bacteria</taxon>
        <taxon>Bacillati</taxon>
        <taxon>Bacillota</taxon>
        <taxon>Bacilli</taxon>
        <taxon>Bacillales</taxon>
        <taxon>Bacillaceae</taxon>
        <taxon>Salisediminibacterium</taxon>
    </lineage>
</organism>